<dbReference type="InterPro" id="IPR052216">
    <property type="entry name" value="CRISPR_Csm3_endoribonuclease"/>
</dbReference>
<proteinExistence type="predicted"/>
<dbReference type="InterPro" id="IPR013411">
    <property type="entry name" value="CRISPR-assoc_RAMP_Csx7"/>
</dbReference>
<evidence type="ECO:0000313" key="3">
    <source>
        <dbReference type="EMBL" id="MUM63713.1"/>
    </source>
</evidence>
<evidence type="ECO:0000259" key="2">
    <source>
        <dbReference type="Pfam" id="PF03787"/>
    </source>
</evidence>
<gene>
    <name evidence="3" type="ORF">D1867_00225</name>
</gene>
<dbReference type="InterPro" id="IPR005537">
    <property type="entry name" value="RAMP_III_fam"/>
</dbReference>
<dbReference type="PANTHER" id="PTHR35579">
    <property type="entry name" value="CRISPR SYSTEM CMS ENDORIBONUCLEASE CSM3"/>
    <property type="match status" value="1"/>
</dbReference>
<evidence type="ECO:0000313" key="4">
    <source>
        <dbReference type="Proteomes" id="UP000440125"/>
    </source>
</evidence>
<keyword evidence="4" id="KW-1185">Reference proteome</keyword>
<comment type="caution">
    <text evidence="3">The sequence shown here is derived from an EMBL/GenBank/DDBJ whole genome shotgun (WGS) entry which is preliminary data.</text>
</comment>
<dbReference type="AlphaFoldDB" id="A0A6A9QD52"/>
<keyword evidence="1" id="KW-0051">Antiviral defense</keyword>
<dbReference type="PANTHER" id="PTHR35579:SF6">
    <property type="entry name" value="DUF324 DOMAIN-CONTAINING PROTEIN"/>
    <property type="match status" value="1"/>
</dbReference>
<dbReference type="RefSeq" id="WP_155862304.1">
    <property type="nucleotide sequence ID" value="NZ_WFIY01000004.1"/>
</dbReference>
<dbReference type="GO" id="GO:0051607">
    <property type="term" value="P:defense response to virus"/>
    <property type="evidence" value="ECO:0007669"/>
    <property type="project" value="UniProtKB-KW"/>
</dbReference>
<dbReference type="NCBIfam" id="TIGR02581">
    <property type="entry name" value="cas_cyan_RAMP"/>
    <property type="match status" value="1"/>
</dbReference>
<dbReference type="EMBL" id="WFIY01000004">
    <property type="protein sequence ID" value="MUM63713.1"/>
    <property type="molecule type" value="Genomic_DNA"/>
</dbReference>
<dbReference type="Pfam" id="PF03787">
    <property type="entry name" value="RAMPs"/>
    <property type="match status" value="1"/>
</dbReference>
<feature type="domain" description="CRISPR type III-associated protein" evidence="2">
    <location>
        <begin position="13"/>
        <end position="206"/>
    </location>
</feature>
<reference evidence="3 4" key="1">
    <citation type="submission" date="2019-10" db="EMBL/GenBank/DDBJ databases">
        <title>Genome Sequences from Six Type Strain Members of the Archaeal Family Sulfolobaceae: Acidianus ambivalens, Acidianus infernus, Metallosphaera prunae, Stygiolobus azoricus, Sulfolobus metallicus, and Sulfurisphaera ohwakuensis.</title>
        <authorList>
            <person name="Counts J.A."/>
            <person name="Kelly R.M."/>
        </authorList>
    </citation>
    <scope>NUCLEOTIDE SEQUENCE [LARGE SCALE GENOMIC DNA]</scope>
    <source>
        <strain evidence="3 4">DSM 3191</strain>
    </source>
</reference>
<dbReference type="OrthoDB" id="44077at2157"/>
<sequence length="269" mass="30308">MRRVEIRGIVRNISPLRIGNRDVVDFTSITKVQLLKNSRGIPFIPGSSWKGVFRSTGEVIARKKGLKVCTGLTKETCVDKIPDFQELIKKDIEKAKKVFWEKTCLNCKVFGAPSILSSVYFFDSYPSNYKIGVKTIIAISRENGAVSKGALATAEYVEPNSTFSFLLLGENMPNYAIGYILSIMKEIHYGYSQVGGYKSRGFGFVKFDKLQMRITHYSEKSGSNSSLSPLDEFDLKADYTQDELSGDEFFKKNSSLLEVFNNARIQYPM</sequence>
<accession>A0A6A9QD52</accession>
<protein>
    <submittedName>
        <fullName evidence="3">CRISPR-associated RAMP protein</fullName>
    </submittedName>
</protein>
<organism evidence="3 4">
    <name type="scientific">Acidianus infernus</name>
    <dbReference type="NCBI Taxonomy" id="12915"/>
    <lineage>
        <taxon>Archaea</taxon>
        <taxon>Thermoproteota</taxon>
        <taxon>Thermoprotei</taxon>
        <taxon>Sulfolobales</taxon>
        <taxon>Sulfolobaceae</taxon>
        <taxon>Acidianus</taxon>
    </lineage>
</organism>
<name>A0A6A9QD52_ACIIN</name>
<dbReference type="Proteomes" id="UP000440125">
    <property type="component" value="Unassembled WGS sequence"/>
</dbReference>
<evidence type="ECO:0000256" key="1">
    <source>
        <dbReference type="ARBA" id="ARBA00023118"/>
    </source>
</evidence>